<evidence type="ECO:0000256" key="7">
    <source>
        <dbReference type="ARBA" id="ARBA00023027"/>
    </source>
</evidence>
<evidence type="ECO:0000256" key="3">
    <source>
        <dbReference type="ARBA" id="ARBA00022630"/>
    </source>
</evidence>
<keyword evidence="6 8" id="KW-0560">Oxidoreductase</keyword>
<reference evidence="11 12" key="1">
    <citation type="submission" date="2024-08" db="EMBL/GenBank/DDBJ databases">
        <authorList>
            <person name="Lu H."/>
        </authorList>
    </citation>
    <scope>NUCLEOTIDE SEQUENCE [LARGE SCALE GENOMIC DNA]</scope>
    <source>
        <strain evidence="11 12">BYS78W</strain>
    </source>
</reference>
<accession>A0ABW7HH74</accession>
<dbReference type="InterPro" id="IPR026021">
    <property type="entry name" value="YdjA-like"/>
</dbReference>
<evidence type="ECO:0000313" key="11">
    <source>
        <dbReference type="EMBL" id="MFG6489205.1"/>
    </source>
</evidence>
<dbReference type="PIRSF" id="PIRSF000232">
    <property type="entry name" value="YdjA"/>
    <property type="match status" value="1"/>
</dbReference>
<dbReference type="PANTHER" id="PTHR43821">
    <property type="entry name" value="NAD(P)H NITROREDUCTASE YDJA-RELATED"/>
    <property type="match status" value="1"/>
</dbReference>
<organism evidence="11 12">
    <name type="scientific">Pelomonas candidula</name>
    <dbReference type="NCBI Taxonomy" id="3299025"/>
    <lineage>
        <taxon>Bacteria</taxon>
        <taxon>Pseudomonadati</taxon>
        <taxon>Pseudomonadota</taxon>
        <taxon>Betaproteobacteria</taxon>
        <taxon>Burkholderiales</taxon>
        <taxon>Sphaerotilaceae</taxon>
        <taxon>Roseateles</taxon>
    </lineage>
</organism>
<dbReference type="PANTHER" id="PTHR43821:SF1">
    <property type="entry name" value="NAD(P)H NITROREDUCTASE YDJA-RELATED"/>
    <property type="match status" value="1"/>
</dbReference>
<evidence type="ECO:0000256" key="5">
    <source>
        <dbReference type="ARBA" id="ARBA00022857"/>
    </source>
</evidence>
<keyword evidence="12" id="KW-1185">Reference proteome</keyword>
<comment type="caution">
    <text evidence="11">The sequence shown here is derived from an EMBL/GenBank/DDBJ whole genome shotgun (WGS) entry which is preliminary data.</text>
</comment>
<keyword evidence="4 8" id="KW-0288">FMN</keyword>
<proteinExistence type="inferred from homology"/>
<name>A0ABW7HH74_9BURK</name>
<evidence type="ECO:0000313" key="12">
    <source>
        <dbReference type="Proteomes" id="UP001606134"/>
    </source>
</evidence>
<keyword evidence="7 8" id="KW-0520">NAD</keyword>
<dbReference type="EMBL" id="JBIGIC010000012">
    <property type="protein sequence ID" value="MFG6489205.1"/>
    <property type="molecule type" value="Genomic_DNA"/>
</dbReference>
<evidence type="ECO:0000259" key="10">
    <source>
        <dbReference type="Pfam" id="PF00881"/>
    </source>
</evidence>
<dbReference type="Pfam" id="PF00881">
    <property type="entry name" value="Nitroreductase"/>
    <property type="match status" value="1"/>
</dbReference>
<dbReference type="Proteomes" id="UP001606134">
    <property type="component" value="Unassembled WGS sequence"/>
</dbReference>
<gene>
    <name evidence="11" type="ORF">ACG04R_21150</name>
</gene>
<dbReference type="SUPFAM" id="SSF55469">
    <property type="entry name" value="FMN-dependent nitroreductase-like"/>
    <property type="match status" value="1"/>
</dbReference>
<evidence type="ECO:0000256" key="9">
    <source>
        <dbReference type="SAM" id="MobiDB-lite"/>
    </source>
</evidence>
<feature type="region of interest" description="Disordered" evidence="9">
    <location>
        <begin position="170"/>
        <end position="193"/>
    </location>
</feature>
<keyword evidence="5 8" id="KW-0521">NADP</keyword>
<comment type="similarity">
    <text evidence="2 8">Belongs to the nitroreductase family.</text>
</comment>
<evidence type="ECO:0000256" key="8">
    <source>
        <dbReference type="PIRNR" id="PIRNR000232"/>
    </source>
</evidence>
<sequence length="193" mass="20114">MTDSALDTLLTRYSVGPKHLVEPGPDDAQLALMAQAALRAPDHAELVPYRFKLVRGAAKQAMADLFADAAREAGKGEDGAALDAERALRPPVTVAVIARIDLGHPQVPAHEQWAALGGAVANFLTAAHALGFGGKMLSGAKVRHPAIAAAFCAPGETLVGWIALGTPARKPSGLARKPSATDVMQDWHPPCKP</sequence>
<keyword evidence="3 8" id="KW-0285">Flavoprotein</keyword>
<evidence type="ECO:0000256" key="2">
    <source>
        <dbReference type="ARBA" id="ARBA00007118"/>
    </source>
</evidence>
<dbReference type="InterPro" id="IPR000415">
    <property type="entry name" value="Nitroreductase-like"/>
</dbReference>
<evidence type="ECO:0000256" key="1">
    <source>
        <dbReference type="ARBA" id="ARBA00001917"/>
    </source>
</evidence>
<dbReference type="InterPro" id="IPR052530">
    <property type="entry name" value="NAD(P)H_nitroreductase"/>
</dbReference>
<dbReference type="RefSeq" id="WP_394415508.1">
    <property type="nucleotide sequence ID" value="NZ_JBIGIC010000012.1"/>
</dbReference>
<evidence type="ECO:0000256" key="4">
    <source>
        <dbReference type="ARBA" id="ARBA00022643"/>
    </source>
</evidence>
<comment type="cofactor">
    <cofactor evidence="1 8">
        <name>FMN</name>
        <dbReference type="ChEBI" id="CHEBI:58210"/>
    </cofactor>
</comment>
<feature type="domain" description="Nitroreductase" evidence="10">
    <location>
        <begin position="22"/>
        <end position="165"/>
    </location>
</feature>
<protein>
    <recommendedName>
        <fullName evidence="8">Putative NAD(P)H nitroreductase</fullName>
        <ecNumber evidence="8">1.-.-.-</ecNumber>
    </recommendedName>
</protein>
<evidence type="ECO:0000256" key="6">
    <source>
        <dbReference type="ARBA" id="ARBA00023002"/>
    </source>
</evidence>
<dbReference type="InterPro" id="IPR029479">
    <property type="entry name" value="Nitroreductase"/>
</dbReference>
<dbReference type="Gene3D" id="3.40.109.10">
    <property type="entry name" value="NADH Oxidase"/>
    <property type="match status" value="1"/>
</dbReference>
<dbReference type="EC" id="1.-.-.-" evidence="8"/>